<dbReference type="Proteomes" id="UP001153076">
    <property type="component" value="Unassembled WGS sequence"/>
</dbReference>
<evidence type="ECO:0000313" key="2">
    <source>
        <dbReference type="EMBL" id="KAJ8424267.1"/>
    </source>
</evidence>
<keyword evidence="1" id="KW-0812">Transmembrane</keyword>
<gene>
    <name evidence="2" type="ORF">Cgig2_033136</name>
</gene>
<evidence type="ECO:0000313" key="3">
    <source>
        <dbReference type="Proteomes" id="UP001153076"/>
    </source>
</evidence>
<dbReference type="OrthoDB" id="1751077at2759"/>
<reference evidence="2" key="1">
    <citation type="submission" date="2022-04" db="EMBL/GenBank/DDBJ databases">
        <title>Carnegiea gigantea Genome sequencing and assembly v2.</title>
        <authorList>
            <person name="Copetti D."/>
            <person name="Sanderson M.J."/>
            <person name="Burquez A."/>
            <person name="Wojciechowski M.F."/>
        </authorList>
    </citation>
    <scope>NUCLEOTIDE SEQUENCE</scope>
    <source>
        <strain evidence="2">SGP5-SGP5p</strain>
        <tissue evidence="2">Aerial part</tissue>
    </source>
</reference>
<proteinExistence type="predicted"/>
<keyword evidence="1" id="KW-0472">Membrane</keyword>
<dbReference type="PANTHER" id="PTHR33116:SF84">
    <property type="entry name" value="RNA-DIRECTED DNA POLYMERASE"/>
    <property type="match status" value="1"/>
</dbReference>
<protein>
    <submittedName>
        <fullName evidence="2">Uncharacterized protein</fullName>
    </submittedName>
</protein>
<evidence type="ECO:0000256" key="1">
    <source>
        <dbReference type="SAM" id="Phobius"/>
    </source>
</evidence>
<comment type="caution">
    <text evidence="2">The sequence shown here is derived from an EMBL/GenBank/DDBJ whole genome shotgun (WGS) entry which is preliminary data.</text>
</comment>
<dbReference type="EMBL" id="JAKOGI010001722">
    <property type="protein sequence ID" value="KAJ8424267.1"/>
    <property type="molecule type" value="Genomic_DNA"/>
</dbReference>
<feature type="transmembrane region" description="Helical" evidence="1">
    <location>
        <begin position="85"/>
        <end position="105"/>
    </location>
</feature>
<sequence>MQRTIYYNSIVSHGLSQAAMKLALYIYIIRDESGEVVEGVLPLNYLGVPIIASRLTKIECQGLVDKMRTQIQVWSSRNIFYDGRVMLINTVIFGMASYWASIFILPKEELLVDRGSRFQKSPTYIMEDSIFTKELRRLGIKDISVWNKAKDYRPPHDCSWCWRKLCLVKDQFMQQDVDSQGAL</sequence>
<keyword evidence="1" id="KW-1133">Transmembrane helix</keyword>
<keyword evidence="3" id="KW-1185">Reference proteome</keyword>
<organism evidence="2 3">
    <name type="scientific">Carnegiea gigantea</name>
    <dbReference type="NCBI Taxonomy" id="171969"/>
    <lineage>
        <taxon>Eukaryota</taxon>
        <taxon>Viridiplantae</taxon>
        <taxon>Streptophyta</taxon>
        <taxon>Embryophyta</taxon>
        <taxon>Tracheophyta</taxon>
        <taxon>Spermatophyta</taxon>
        <taxon>Magnoliopsida</taxon>
        <taxon>eudicotyledons</taxon>
        <taxon>Gunneridae</taxon>
        <taxon>Pentapetalae</taxon>
        <taxon>Caryophyllales</taxon>
        <taxon>Cactineae</taxon>
        <taxon>Cactaceae</taxon>
        <taxon>Cactoideae</taxon>
        <taxon>Echinocereeae</taxon>
        <taxon>Carnegiea</taxon>
    </lineage>
</organism>
<dbReference type="AlphaFoldDB" id="A0A9Q1GMZ7"/>
<name>A0A9Q1GMZ7_9CARY</name>
<dbReference type="PANTHER" id="PTHR33116">
    <property type="entry name" value="REVERSE TRANSCRIPTASE ZINC-BINDING DOMAIN-CONTAINING PROTEIN-RELATED-RELATED"/>
    <property type="match status" value="1"/>
</dbReference>
<accession>A0A9Q1GMZ7</accession>